<dbReference type="EMBL" id="PJMY01000003">
    <property type="protein sequence ID" value="PKV95923.1"/>
    <property type="molecule type" value="Genomic_DNA"/>
</dbReference>
<protein>
    <submittedName>
        <fullName evidence="1">Uncharacterized protein</fullName>
    </submittedName>
</protein>
<comment type="caution">
    <text evidence="1">The sequence shown here is derived from an EMBL/GenBank/DDBJ whole genome shotgun (WGS) entry which is preliminary data.</text>
</comment>
<dbReference type="RefSeq" id="WP_101438854.1">
    <property type="nucleotide sequence ID" value="NZ_PJMY01000003.1"/>
</dbReference>
<dbReference type="OrthoDB" id="3540132at2"/>
<dbReference type="AlphaFoldDB" id="A0A2N3WQ16"/>
<keyword evidence="2" id="KW-1185">Reference proteome</keyword>
<dbReference type="Proteomes" id="UP000233750">
    <property type="component" value="Unassembled WGS sequence"/>
</dbReference>
<gene>
    <name evidence="1" type="ORF">ATK30_6856</name>
</gene>
<evidence type="ECO:0000313" key="2">
    <source>
        <dbReference type="Proteomes" id="UP000233750"/>
    </source>
</evidence>
<sequence>MTQNSANLLMGAAQVYLGAFGAAEPLDSAVNAAPAASAWTEVGLTDGGVMMTITPKFTDFAADQIVDIPGTRLTSRTITVTTTMSEITLANLANALNSTVGATGANYATFEPNYGQFASQLPYAAIILDGWAVSPANVNFRRRIILRKTMQTSKVELNYTKDKQVGLSCTWQAYYVSNVIAPYHIADQTA</sequence>
<name>A0A2N3WQ16_9PSEU</name>
<proteinExistence type="predicted"/>
<evidence type="ECO:0000313" key="1">
    <source>
        <dbReference type="EMBL" id="PKV95923.1"/>
    </source>
</evidence>
<organism evidence="1 2">
    <name type="scientific">Amycolatopsis echigonensis</name>
    <dbReference type="NCBI Taxonomy" id="2576905"/>
    <lineage>
        <taxon>Bacteria</taxon>
        <taxon>Bacillati</taxon>
        <taxon>Actinomycetota</taxon>
        <taxon>Actinomycetes</taxon>
        <taxon>Pseudonocardiales</taxon>
        <taxon>Pseudonocardiaceae</taxon>
        <taxon>Amycolatopsis</taxon>
    </lineage>
</organism>
<accession>A0A2N3WQ16</accession>
<reference evidence="1 2" key="1">
    <citation type="submission" date="2017-12" db="EMBL/GenBank/DDBJ databases">
        <title>Sequencing the genomes of 1000 Actinobacteria strains.</title>
        <authorList>
            <person name="Klenk H.-P."/>
        </authorList>
    </citation>
    <scope>NUCLEOTIDE SEQUENCE [LARGE SCALE GENOMIC DNA]</scope>
    <source>
        <strain evidence="1 2">DSM 45165</strain>
    </source>
</reference>